<dbReference type="PIRSF" id="PIRSF030820">
    <property type="entry name" value="UCP030820"/>
    <property type="match status" value="1"/>
</dbReference>
<dbReference type="RefSeq" id="WP_087461993.1">
    <property type="nucleotide sequence ID" value="NZ_CP021425.1"/>
</dbReference>
<dbReference type="AlphaFoldDB" id="A0A1Y0IBC2"/>
<proteinExistence type="predicted"/>
<name>A0A1Y0IBC2_9GAMM</name>
<evidence type="ECO:0000313" key="2">
    <source>
        <dbReference type="Proteomes" id="UP000196027"/>
    </source>
</evidence>
<dbReference type="OrthoDB" id="9800421at2"/>
<keyword evidence="2" id="KW-1185">Reference proteome</keyword>
<sequence length="159" mass="18178">MPKLIKNEAIIDDQWTLLEEVDSVENVSENTIVPLAFWLENKDSLPANTGVWFASNEEPETISDVVNDLPLIAIHFPKFADGRGYSIARLLRERYGYQGEIRAFGDVLQDQLFYMKRCGFDAFVIRADRDMEKALQSLNDFSVVYQTGGDARPPVFRVR</sequence>
<dbReference type="KEGG" id="ome:OLMES_3023"/>
<protein>
    <recommendedName>
        <fullName evidence="3">Oxidoreductase</fullName>
    </recommendedName>
</protein>
<accession>A0A1Y0IBC2</accession>
<dbReference type="EMBL" id="CP021425">
    <property type="protein sequence ID" value="ARU57066.1"/>
    <property type="molecule type" value="Genomic_DNA"/>
</dbReference>
<reference evidence="1 2" key="1">
    <citation type="submission" date="2017-05" db="EMBL/GenBank/DDBJ databases">
        <title>Genomic insights into alkan degradation activity of Oleiphilus messinensis.</title>
        <authorList>
            <person name="Kozyavkin S.A."/>
            <person name="Slesarev A.I."/>
            <person name="Golyshin P.N."/>
            <person name="Korzhenkov A."/>
            <person name="Golyshina O.N."/>
            <person name="Toshchakov S.V."/>
        </authorList>
    </citation>
    <scope>NUCLEOTIDE SEQUENCE [LARGE SCALE GENOMIC DNA]</scope>
    <source>
        <strain evidence="1 2">ME102</strain>
    </source>
</reference>
<dbReference type="InterPro" id="IPR008318">
    <property type="entry name" value="UCP030820"/>
</dbReference>
<gene>
    <name evidence="1" type="ORF">OLMES_3023</name>
</gene>
<evidence type="ECO:0008006" key="3">
    <source>
        <dbReference type="Google" id="ProtNLM"/>
    </source>
</evidence>
<evidence type="ECO:0000313" key="1">
    <source>
        <dbReference type="EMBL" id="ARU57066.1"/>
    </source>
</evidence>
<dbReference type="Pfam" id="PF06073">
    <property type="entry name" value="DUF934"/>
    <property type="match status" value="1"/>
</dbReference>
<dbReference type="Proteomes" id="UP000196027">
    <property type="component" value="Chromosome"/>
</dbReference>
<organism evidence="1 2">
    <name type="scientific">Oleiphilus messinensis</name>
    <dbReference type="NCBI Taxonomy" id="141451"/>
    <lineage>
        <taxon>Bacteria</taxon>
        <taxon>Pseudomonadati</taxon>
        <taxon>Pseudomonadota</taxon>
        <taxon>Gammaproteobacteria</taxon>
        <taxon>Oceanospirillales</taxon>
        <taxon>Oleiphilaceae</taxon>
        <taxon>Oleiphilus</taxon>
    </lineage>
</organism>